<dbReference type="CDD" id="cd00211">
    <property type="entry name" value="PTS_IIA_fru"/>
    <property type="match status" value="1"/>
</dbReference>
<dbReference type="EMBL" id="JAUSUR010000001">
    <property type="protein sequence ID" value="MDQ0360360.1"/>
    <property type="molecule type" value="Genomic_DNA"/>
</dbReference>
<dbReference type="Proteomes" id="UP001230220">
    <property type="component" value="Unassembled WGS sequence"/>
</dbReference>
<keyword evidence="5" id="KW-0808">Transferase</keyword>
<keyword evidence="2" id="KW-0813">Transport</keyword>
<protein>
    <recommendedName>
        <fullName evidence="9">Ascorbate-specific PTS system EIIA component</fullName>
    </recommendedName>
    <alternativeName>
        <fullName evidence="10">Ascorbate-specific phosphotransferase enzyme IIA component</fullName>
    </alternativeName>
</protein>
<dbReference type="RefSeq" id="WP_307406205.1">
    <property type="nucleotide sequence ID" value="NZ_JAUSUR010000001.1"/>
</dbReference>
<gene>
    <name evidence="12" type="ORF">J2S15_001091</name>
</gene>
<evidence type="ECO:0000256" key="3">
    <source>
        <dbReference type="ARBA" id="ARBA00022490"/>
    </source>
</evidence>
<keyword evidence="4" id="KW-0597">Phosphoprotein</keyword>
<dbReference type="Gene3D" id="3.40.930.10">
    <property type="entry name" value="Mannitol-specific EII, Chain A"/>
    <property type="match status" value="1"/>
</dbReference>
<evidence type="ECO:0000256" key="5">
    <source>
        <dbReference type="ARBA" id="ARBA00022679"/>
    </source>
</evidence>
<name>A0ABU0E0M2_9FIRM</name>
<reference evidence="12 13" key="1">
    <citation type="submission" date="2023-07" db="EMBL/GenBank/DDBJ databases">
        <title>Genomic Encyclopedia of Type Strains, Phase IV (KMG-IV): sequencing the most valuable type-strain genomes for metagenomic binning, comparative biology and taxonomic classification.</title>
        <authorList>
            <person name="Goeker M."/>
        </authorList>
    </citation>
    <scope>NUCLEOTIDE SEQUENCE [LARGE SCALE GENOMIC DNA]</scope>
    <source>
        <strain evidence="12 13">DSM 16784</strain>
    </source>
</reference>
<dbReference type="SUPFAM" id="SSF55804">
    <property type="entry name" value="Phoshotransferase/anion transport protein"/>
    <property type="match status" value="1"/>
</dbReference>
<comment type="function">
    <text evidence="8">The phosphoenolpyruvate-dependent sugar phosphotransferase system (sugar PTS), a major carbohydrate active transport system, catalyzes the phosphorylation of incoming sugar substrates concomitantly with their translocation across the cell membrane. The enzyme II UlaABC PTS system is involved in ascorbate transport.</text>
</comment>
<evidence type="ECO:0000256" key="4">
    <source>
        <dbReference type="ARBA" id="ARBA00022553"/>
    </source>
</evidence>
<evidence type="ECO:0000256" key="9">
    <source>
        <dbReference type="ARBA" id="ARBA00041175"/>
    </source>
</evidence>
<dbReference type="PANTHER" id="PTHR36203">
    <property type="entry name" value="ASCORBATE-SPECIFIC PTS SYSTEM EIIA COMPONENT"/>
    <property type="match status" value="1"/>
</dbReference>
<evidence type="ECO:0000256" key="7">
    <source>
        <dbReference type="ARBA" id="ARBA00022777"/>
    </source>
</evidence>
<keyword evidence="13" id="KW-1185">Reference proteome</keyword>
<dbReference type="InterPro" id="IPR016152">
    <property type="entry name" value="PTrfase/Anion_transptr"/>
</dbReference>
<comment type="caution">
    <text evidence="12">The sequence shown here is derived from an EMBL/GenBank/DDBJ whole genome shotgun (WGS) entry which is preliminary data.</text>
</comment>
<sequence>MSEIINIKNIQLNQKVNDWEEAIRITSKPLLENNSIEPIYVENMVNSVKELGPYIVIMPQFALAHAAPGVGVKVSDMSIATFPDGVNFNCENDPVKVVLCLACIDKISHLDKLQKVATTLMDDSIIEKMCACKSEQELYEILNTGEV</sequence>
<dbReference type="PANTHER" id="PTHR36203:SF1">
    <property type="entry name" value="ASCORBATE-SPECIFIC PTS SYSTEM EIIA COMPONENT"/>
    <property type="match status" value="1"/>
</dbReference>
<dbReference type="PROSITE" id="PS51094">
    <property type="entry name" value="PTS_EIIA_TYPE_2"/>
    <property type="match status" value="1"/>
</dbReference>
<comment type="subcellular location">
    <subcellularLocation>
        <location evidence="1">Cytoplasm</location>
    </subcellularLocation>
</comment>
<accession>A0ABU0E0M2</accession>
<evidence type="ECO:0000313" key="12">
    <source>
        <dbReference type="EMBL" id="MDQ0360360.1"/>
    </source>
</evidence>
<organism evidence="12 13">
    <name type="scientific">Breznakia pachnodae</name>
    <dbReference type="NCBI Taxonomy" id="265178"/>
    <lineage>
        <taxon>Bacteria</taxon>
        <taxon>Bacillati</taxon>
        <taxon>Bacillota</taxon>
        <taxon>Erysipelotrichia</taxon>
        <taxon>Erysipelotrichales</taxon>
        <taxon>Erysipelotrichaceae</taxon>
        <taxon>Breznakia</taxon>
    </lineage>
</organism>
<evidence type="ECO:0000256" key="2">
    <source>
        <dbReference type="ARBA" id="ARBA00022448"/>
    </source>
</evidence>
<keyword evidence="7" id="KW-0418">Kinase</keyword>
<feature type="domain" description="PTS EIIA type-2" evidence="11">
    <location>
        <begin position="3"/>
        <end position="145"/>
    </location>
</feature>
<keyword evidence="3" id="KW-0963">Cytoplasm</keyword>
<dbReference type="Pfam" id="PF00359">
    <property type="entry name" value="PTS_EIIA_2"/>
    <property type="match status" value="1"/>
</dbReference>
<evidence type="ECO:0000256" key="6">
    <source>
        <dbReference type="ARBA" id="ARBA00022683"/>
    </source>
</evidence>
<keyword evidence="6" id="KW-0598">Phosphotransferase system</keyword>
<dbReference type="InterPro" id="IPR002178">
    <property type="entry name" value="PTS_EIIA_type-2_dom"/>
</dbReference>
<proteinExistence type="predicted"/>
<evidence type="ECO:0000256" key="1">
    <source>
        <dbReference type="ARBA" id="ARBA00004496"/>
    </source>
</evidence>
<evidence type="ECO:0000256" key="10">
    <source>
        <dbReference type="ARBA" id="ARBA00042072"/>
    </source>
</evidence>
<evidence type="ECO:0000259" key="11">
    <source>
        <dbReference type="PROSITE" id="PS51094"/>
    </source>
</evidence>
<evidence type="ECO:0000256" key="8">
    <source>
        <dbReference type="ARBA" id="ARBA00037387"/>
    </source>
</evidence>
<evidence type="ECO:0000313" key="13">
    <source>
        <dbReference type="Proteomes" id="UP001230220"/>
    </source>
</evidence>
<dbReference type="InterPro" id="IPR051351">
    <property type="entry name" value="Ascorbate-PTS_EIIA_comp"/>
</dbReference>